<protein>
    <submittedName>
        <fullName evidence="2">Threonine/homoserine efflux transporter RhtA</fullName>
    </submittedName>
</protein>
<accession>A0A7W9UVS0</accession>
<feature type="transmembrane region" description="Helical" evidence="1">
    <location>
        <begin position="18"/>
        <end position="43"/>
    </location>
</feature>
<organism evidence="2 3">
    <name type="scientific">Streptomyces echinatus</name>
    <dbReference type="NCBI Taxonomy" id="67293"/>
    <lineage>
        <taxon>Bacteria</taxon>
        <taxon>Bacillati</taxon>
        <taxon>Actinomycetota</taxon>
        <taxon>Actinomycetes</taxon>
        <taxon>Kitasatosporales</taxon>
        <taxon>Streptomycetaceae</taxon>
        <taxon>Streptomyces</taxon>
    </lineage>
</organism>
<keyword evidence="1" id="KW-1133">Transmembrane helix</keyword>
<keyword evidence="3" id="KW-1185">Reference proteome</keyword>
<dbReference type="AlphaFoldDB" id="A0A7W9UVS0"/>
<evidence type="ECO:0000256" key="1">
    <source>
        <dbReference type="SAM" id="Phobius"/>
    </source>
</evidence>
<proteinExistence type="predicted"/>
<keyword evidence="1" id="KW-0812">Transmembrane</keyword>
<dbReference type="EMBL" id="JACHJK010000027">
    <property type="protein sequence ID" value="MBB5932551.1"/>
    <property type="molecule type" value="Genomic_DNA"/>
</dbReference>
<dbReference type="RefSeq" id="WP_184975095.1">
    <property type="nucleotide sequence ID" value="NZ_BAAAWF010000079.1"/>
</dbReference>
<reference evidence="2 3" key="1">
    <citation type="submission" date="2020-08" db="EMBL/GenBank/DDBJ databases">
        <title>Genomic Encyclopedia of Type Strains, Phase III (KMG-III): the genomes of soil and plant-associated and newly described type strains.</title>
        <authorList>
            <person name="Whitman W."/>
        </authorList>
    </citation>
    <scope>NUCLEOTIDE SEQUENCE [LARGE SCALE GENOMIC DNA]</scope>
    <source>
        <strain evidence="2 3">CECT 3313</strain>
    </source>
</reference>
<keyword evidence="1" id="KW-0472">Membrane</keyword>
<sequence>MASDGHDQAGRSHPQAPWWWGIGPVGAFLLVVAGAAWELWVFFGRSASADTPAPLAYQASKAIAIGLVLLGGTLLQRLRGRASAPDRANGQDHG</sequence>
<gene>
    <name evidence="2" type="ORF">FHS34_008061</name>
</gene>
<comment type="caution">
    <text evidence="2">The sequence shown here is derived from an EMBL/GenBank/DDBJ whole genome shotgun (WGS) entry which is preliminary data.</text>
</comment>
<dbReference type="Proteomes" id="UP000585836">
    <property type="component" value="Unassembled WGS sequence"/>
</dbReference>
<evidence type="ECO:0000313" key="2">
    <source>
        <dbReference type="EMBL" id="MBB5932551.1"/>
    </source>
</evidence>
<name>A0A7W9UVS0_9ACTN</name>
<evidence type="ECO:0000313" key="3">
    <source>
        <dbReference type="Proteomes" id="UP000585836"/>
    </source>
</evidence>
<feature type="transmembrane region" description="Helical" evidence="1">
    <location>
        <begin position="55"/>
        <end position="75"/>
    </location>
</feature>